<keyword evidence="4 9" id="KW-0997">Cell inner membrane</keyword>
<evidence type="ECO:0000256" key="4">
    <source>
        <dbReference type="ARBA" id="ARBA00022519"/>
    </source>
</evidence>
<gene>
    <name evidence="11" type="ORF">BLE401_05010</name>
</gene>
<keyword evidence="3" id="KW-1003">Cell membrane</keyword>
<evidence type="ECO:0000313" key="12">
    <source>
        <dbReference type="Proteomes" id="UP000234271"/>
    </source>
</evidence>
<comment type="subunit">
    <text evidence="9">The complex comprises the extracytoplasmic solute receptor protein and the two transmembrane proteins.</text>
</comment>
<dbReference type="GO" id="GO:0022857">
    <property type="term" value="F:transmembrane transporter activity"/>
    <property type="evidence" value="ECO:0007669"/>
    <property type="project" value="UniProtKB-UniRule"/>
</dbReference>
<dbReference type="AlphaFoldDB" id="A0A2N9YCD4"/>
<feature type="transmembrane region" description="Helical" evidence="9">
    <location>
        <begin position="47"/>
        <end position="66"/>
    </location>
</feature>
<dbReference type="PANTHER" id="PTHR35011">
    <property type="entry name" value="2,3-DIKETO-L-GULONATE TRAP TRANSPORTER SMALL PERMEASE PROTEIN YIAM"/>
    <property type="match status" value="1"/>
</dbReference>
<dbReference type="KEGG" id="blep:AL038_01025"/>
<keyword evidence="7 9" id="KW-0472">Membrane</keyword>
<keyword evidence="5 9" id="KW-0812">Transmembrane</keyword>
<dbReference type="GO" id="GO:0005886">
    <property type="term" value="C:plasma membrane"/>
    <property type="evidence" value="ECO:0007669"/>
    <property type="project" value="UniProtKB-SubCell"/>
</dbReference>
<protein>
    <recommendedName>
        <fullName evidence="9">TRAP transporter small permease protein</fullName>
    </recommendedName>
</protein>
<evidence type="ECO:0000256" key="8">
    <source>
        <dbReference type="ARBA" id="ARBA00038436"/>
    </source>
</evidence>
<feature type="domain" description="Tripartite ATP-independent periplasmic transporters DctQ component" evidence="10">
    <location>
        <begin position="52"/>
        <end position="184"/>
    </location>
</feature>
<dbReference type="RefSeq" id="WP_062147722.1">
    <property type="nucleotide sequence ID" value="NZ_CP012373.2"/>
</dbReference>
<dbReference type="Pfam" id="PF04290">
    <property type="entry name" value="DctQ"/>
    <property type="match status" value="1"/>
</dbReference>
<evidence type="ECO:0000256" key="2">
    <source>
        <dbReference type="ARBA" id="ARBA00022448"/>
    </source>
</evidence>
<feature type="transmembrane region" description="Helical" evidence="9">
    <location>
        <begin position="115"/>
        <end position="140"/>
    </location>
</feature>
<organism evidence="11 12">
    <name type="scientific">Beggiatoa leptomitoformis</name>
    <dbReference type="NCBI Taxonomy" id="288004"/>
    <lineage>
        <taxon>Bacteria</taxon>
        <taxon>Pseudomonadati</taxon>
        <taxon>Pseudomonadota</taxon>
        <taxon>Gammaproteobacteria</taxon>
        <taxon>Thiotrichales</taxon>
        <taxon>Thiotrichaceae</taxon>
        <taxon>Beggiatoa</taxon>
    </lineage>
</organism>
<sequence length="198" mass="22705">MNPSVDPTPSEGSIHFSHIVHHTTLPSNIISLKLDGFIRRLGEIISWVWLPLMLVIIFNVTMRYAFGQGRIELEEIQWHFYSIGFIFGLSYCYQSDSHVRIDILHDRLSLKLQTWIELLGIFFFLLPFIALVIIYATPFVYDAYKINEVSQAPGGLPYRWLIKSVLLIGFILLAIAAISRLLRCTSLLFGLPKPIRQG</sequence>
<proteinExistence type="inferred from homology"/>
<dbReference type="InterPro" id="IPR055348">
    <property type="entry name" value="DctQ"/>
</dbReference>
<comment type="function">
    <text evidence="9">Part of the tripartite ATP-independent periplasmic (TRAP) transport system.</text>
</comment>
<evidence type="ECO:0000256" key="5">
    <source>
        <dbReference type="ARBA" id="ARBA00022692"/>
    </source>
</evidence>
<name>A0A2N9YCD4_9GAMM</name>
<comment type="subcellular location">
    <subcellularLocation>
        <location evidence="1 9">Cell inner membrane</location>
        <topology evidence="1 9">Multi-pass membrane protein</topology>
    </subcellularLocation>
</comment>
<keyword evidence="6 9" id="KW-1133">Transmembrane helix</keyword>
<dbReference type="OrthoDB" id="9795655at2"/>
<evidence type="ECO:0000256" key="7">
    <source>
        <dbReference type="ARBA" id="ARBA00023136"/>
    </source>
</evidence>
<evidence type="ECO:0000259" key="10">
    <source>
        <dbReference type="Pfam" id="PF04290"/>
    </source>
</evidence>
<feature type="transmembrane region" description="Helical" evidence="9">
    <location>
        <begin position="160"/>
        <end position="182"/>
    </location>
</feature>
<evidence type="ECO:0000256" key="9">
    <source>
        <dbReference type="RuleBase" id="RU369079"/>
    </source>
</evidence>
<reference evidence="12" key="1">
    <citation type="submission" date="2016-12" db="EMBL/GenBank/DDBJ databases">
        <title>Complete Genome Sequence of Beggiatoa leptomitiformis D-401.</title>
        <authorList>
            <person name="Fomenkov A."/>
            <person name="Vincze T."/>
            <person name="Grabovich M."/>
            <person name="Anton B.P."/>
            <person name="Dubinina G."/>
            <person name="Orlova M."/>
            <person name="Belousova E."/>
            <person name="Roberts R.J."/>
        </authorList>
    </citation>
    <scope>NUCLEOTIDE SEQUENCE [LARGE SCALE GENOMIC DNA]</scope>
    <source>
        <strain evidence="12">D-401</strain>
    </source>
</reference>
<dbReference type="EMBL" id="CP018889">
    <property type="protein sequence ID" value="AUI68119.1"/>
    <property type="molecule type" value="Genomic_DNA"/>
</dbReference>
<keyword evidence="12" id="KW-1185">Reference proteome</keyword>
<accession>A0A2N9YCD4</accession>
<keyword evidence="2 9" id="KW-0813">Transport</keyword>
<dbReference type="PANTHER" id="PTHR35011:SF4">
    <property type="entry name" value="SLL1102 PROTEIN"/>
    <property type="match status" value="1"/>
</dbReference>
<evidence type="ECO:0000256" key="6">
    <source>
        <dbReference type="ARBA" id="ARBA00022989"/>
    </source>
</evidence>
<evidence type="ECO:0000256" key="1">
    <source>
        <dbReference type="ARBA" id="ARBA00004429"/>
    </source>
</evidence>
<feature type="transmembrane region" description="Helical" evidence="9">
    <location>
        <begin position="78"/>
        <end position="94"/>
    </location>
</feature>
<dbReference type="Proteomes" id="UP000234271">
    <property type="component" value="Chromosome"/>
</dbReference>
<evidence type="ECO:0000313" key="11">
    <source>
        <dbReference type="EMBL" id="AUI68119.1"/>
    </source>
</evidence>
<dbReference type="STRING" id="288004.AL038_01025"/>
<comment type="similarity">
    <text evidence="8 9">Belongs to the TRAP transporter small permease family.</text>
</comment>
<evidence type="ECO:0000256" key="3">
    <source>
        <dbReference type="ARBA" id="ARBA00022475"/>
    </source>
</evidence>
<dbReference type="InterPro" id="IPR007387">
    <property type="entry name" value="TRAP_DctQ"/>
</dbReference>